<reference evidence="8 9" key="1">
    <citation type="submission" date="2016-11" db="EMBL/GenBank/DDBJ databases">
        <authorList>
            <person name="Varghese N."/>
            <person name="Submissions S."/>
        </authorList>
    </citation>
    <scope>NUCLEOTIDE SEQUENCE [LARGE SCALE GENOMIC DNA]</scope>
    <source>
        <strain evidence="8 9">DSM 20664</strain>
    </source>
</reference>
<dbReference type="RefSeq" id="WP_074199897.1">
    <property type="nucleotide sequence ID" value="NZ_FSQZ01000001.1"/>
</dbReference>
<accession>A0ABY1JEU6</accession>
<sequence length="170" mass="18793">MEIILVDPRSIVPTLCVLGSPVCRFEVIYSNEIILSVGPTDKLTQCEAPSWLKEAWDAIWNGEMPEVILGTTKRISDFAQKVYRIVREIPIGETKTYGEVAFLVGKPKGARAVGSILRSNPWPLFIPCHRVIGKSGKLLGYGGAQGIELKGRLLAYEADKCRSLYYPPSV</sequence>
<dbReference type="Proteomes" id="UP000185093">
    <property type="component" value="Unassembled WGS sequence"/>
</dbReference>
<keyword evidence="3" id="KW-0808">Transferase</keyword>
<evidence type="ECO:0000256" key="2">
    <source>
        <dbReference type="ARBA" id="ARBA00022603"/>
    </source>
</evidence>
<keyword evidence="4" id="KW-0227">DNA damage</keyword>
<dbReference type="SUPFAM" id="SSF46767">
    <property type="entry name" value="Methylated DNA-protein cysteine methyltransferase, C-terminal domain"/>
    <property type="match status" value="1"/>
</dbReference>
<dbReference type="Gene3D" id="1.10.10.10">
    <property type="entry name" value="Winged helix-like DNA-binding domain superfamily/Winged helix DNA-binding domain"/>
    <property type="match status" value="1"/>
</dbReference>
<dbReference type="InterPro" id="IPR036388">
    <property type="entry name" value="WH-like_DNA-bd_sf"/>
</dbReference>
<keyword evidence="5" id="KW-0234">DNA repair</keyword>
<dbReference type="InterPro" id="IPR014048">
    <property type="entry name" value="MethylDNA_cys_MeTrfase_DNA-bd"/>
</dbReference>
<protein>
    <submittedName>
        <fullName evidence="8">Methylated-DNA-[protein]-cysteine S-methyltransferase</fullName>
    </submittedName>
</protein>
<proteinExistence type="predicted"/>
<dbReference type="InterPro" id="IPR001497">
    <property type="entry name" value="MethylDNA_cys_MeTrfase_AS"/>
</dbReference>
<keyword evidence="2" id="KW-0489">Methyltransferase</keyword>
<comment type="catalytic activity">
    <reaction evidence="6">
        <text>a 6-O-methyl-2'-deoxyguanosine in DNA + L-cysteinyl-[protein] = S-methyl-L-cysteinyl-[protein] + a 2'-deoxyguanosine in DNA</text>
        <dbReference type="Rhea" id="RHEA:24000"/>
        <dbReference type="Rhea" id="RHEA-COMP:10131"/>
        <dbReference type="Rhea" id="RHEA-COMP:10132"/>
        <dbReference type="Rhea" id="RHEA-COMP:11367"/>
        <dbReference type="Rhea" id="RHEA-COMP:11368"/>
        <dbReference type="ChEBI" id="CHEBI:29950"/>
        <dbReference type="ChEBI" id="CHEBI:82612"/>
        <dbReference type="ChEBI" id="CHEBI:85445"/>
        <dbReference type="ChEBI" id="CHEBI:85448"/>
        <dbReference type="EC" id="2.1.1.63"/>
    </reaction>
</comment>
<dbReference type="NCBIfam" id="TIGR00589">
    <property type="entry name" value="ogt"/>
    <property type="match status" value="1"/>
</dbReference>
<dbReference type="CDD" id="cd06445">
    <property type="entry name" value="ATase"/>
    <property type="match status" value="1"/>
</dbReference>
<dbReference type="PANTHER" id="PTHR10815">
    <property type="entry name" value="METHYLATED-DNA--PROTEIN-CYSTEINE METHYLTRANSFERASE"/>
    <property type="match status" value="1"/>
</dbReference>
<comment type="caution">
    <text evidence="8">The sequence shown here is derived from an EMBL/GenBank/DDBJ whole genome shotgun (WGS) entry which is preliminary data.</text>
</comment>
<dbReference type="PROSITE" id="PS00374">
    <property type="entry name" value="MGMT"/>
    <property type="match status" value="1"/>
</dbReference>
<evidence type="ECO:0000256" key="4">
    <source>
        <dbReference type="ARBA" id="ARBA00022763"/>
    </source>
</evidence>
<organism evidence="8 9">
    <name type="scientific">Acetomicrobium flavidum</name>
    <dbReference type="NCBI Taxonomy" id="49896"/>
    <lineage>
        <taxon>Bacteria</taxon>
        <taxon>Thermotogati</taxon>
        <taxon>Synergistota</taxon>
        <taxon>Synergistia</taxon>
        <taxon>Synergistales</taxon>
        <taxon>Acetomicrobiaceae</taxon>
        <taxon>Acetomicrobium</taxon>
    </lineage>
</organism>
<evidence type="ECO:0000256" key="1">
    <source>
        <dbReference type="ARBA" id="ARBA00001286"/>
    </source>
</evidence>
<evidence type="ECO:0000256" key="3">
    <source>
        <dbReference type="ARBA" id="ARBA00022679"/>
    </source>
</evidence>
<dbReference type="InterPro" id="IPR036217">
    <property type="entry name" value="MethylDNA_cys_MeTrfase_DNAb"/>
</dbReference>
<evidence type="ECO:0000256" key="5">
    <source>
        <dbReference type="ARBA" id="ARBA00023204"/>
    </source>
</evidence>
<gene>
    <name evidence="8" type="ORF">SAMN05444368_1686</name>
</gene>
<feature type="domain" description="Methylated-DNA-[protein]-cysteine S-methyltransferase DNA binding" evidence="7">
    <location>
        <begin position="77"/>
        <end position="158"/>
    </location>
</feature>
<keyword evidence="9" id="KW-1185">Reference proteome</keyword>
<evidence type="ECO:0000256" key="6">
    <source>
        <dbReference type="ARBA" id="ARBA00049348"/>
    </source>
</evidence>
<comment type="catalytic activity">
    <reaction evidence="1">
        <text>a 4-O-methyl-thymidine in DNA + L-cysteinyl-[protein] = a thymidine in DNA + S-methyl-L-cysteinyl-[protein]</text>
        <dbReference type="Rhea" id="RHEA:53428"/>
        <dbReference type="Rhea" id="RHEA-COMP:10131"/>
        <dbReference type="Rhea" id="RHEA-COMP:10132"/>
        <dbReference type="Rhea" id="RHEA-COMP:13555"/>
        <dbReference type="Rhea" id="RHEA-COMP:13556"/>
        <dbReference type="ChEBI" id="CHEBI:29950"/>
        <dbReference type="ChEBI" id="CHEBI:82612"/>
        <dbReference type="ChEBI" id="CHEBI:137386"/>
        <dbReference type="ChEBI" id="CHEBI:137387"/>
        <dbReference type="EC" id="2.1.1.63"/>
    </reaction>
</comment>
<name>A0ABY1JEU6_9BACT</name>
<dbReference type="Pfam" id="PF01035">
    <property type="entry name" value="DNA_binding_1"/>
    <property type="match status" value="1"/>
</dbReference>
<dbReference type="EMBL" id="FSQZ01000001">
    <property type="protein sequence ID" value="SIN74908.1"/>
    <property type="molecule type" value="Genomic_DNA"/>
</dbReference>
<evidence type="ECO:0000313" key="8">
    <source>
        <dbReference type="EMBL" id="SIN74908.1"/>
    </source>
</evidence>
<dbReference type="PANTHER" id="PTHR10815:SF13">
    <property type="entry name" value="METHYLATED-DNA--PROTEIN-CYSTEINE METHYLTRANSFERASE"/>
    <property type="match status" value="1"/>
</dbReference>
<evidence type="ECO:0000313" key="9">
    <source>
        <dbReference type="Proteomes" id="UP000185093"/>
    </source>
</evidence>
<evidence type="ECO:0000259" key="7">
    <source>
        <dbReference type="Pfam" id="PF01035"/>
    </source>
</evidence>